<comment type="caution">
    <text evidence="1">The sequence shown here is derived from an EMBL/GenBank/DDBJ whole genome shotgun (WGS) entry which is preliminary data.</text>
</comment>
<dbReference type="Proteomes" id="UP000244240">
    <property type="component" value="Unassembled WGS sequence"/>
</dbReference>
<name>A0A2T6C4N0_9BACL</name>
<evidence type="ECO:0000313" key="1">
    <source>
        <dbReference type="EMBL" id="PTX63268.1"/>
    </source>
</evidence>
<accession>A0A2T6C4N0</accession>
<dbReference type="Pfam" id="PF14398">
    <property type="entry name" value="ATPgrasp_YheCD"/>
    <property type="match status" value="1"/>
</dbReference>
<dbReference type="InterPro" id="IPR026838">
    <property type="entry name" value="YheC/D"/>
</dbReference>
<dbReference type="EMBL" id="QBKR01000004">
    <property type="protein sequence ID" value="PTX63268.1"/>
    <property type="molecule type" value="Genomic_DNA"/>
</dbReference>
<organism evidence="1 2">
    <name type="scientific">Melghirimyces profundicolus</name>
    <dbReference type="NCBI Taxonomy" id="1242148"/>
    <lineage>
        <taxon>Bacteria</taxon>
        <taxon>Bacillati</taxon>
        <taxon>Bacillota</taxon>
        <taxon>Bacilli</taxon>
        <taxon>Bacillales</taxon>
        <taxon>Thermoactinomycetaceae</taxon>
        <taxon>Melghirimyces</taxon>
    </lineage>
</organism>
<reference evidence="1 2" key="1">
    <citation type="submission" date="2018-04" db="EMBL/GenBank/DDBJ databases">
        <title>Genomic Encyclopedia of Archaeal and Bacterial Type Strains, Phase II (KMG-II): from individual species to whole genera.</title>
        <authorList>
            <person name="Goeker M."/>
        </authorList>
    </citation>
    <scope>NUCLEOTIDE SEQUENCE [LARGE SCALE GENOMIC DNA]</scope>
    <source>
        <strain evidence="1 2">DSM 45787</strain>
    </source>
</reference>
<dbReference type="AlphaFoldDB" id="A0A2T6C4N0"/>
<dbReference type="SUPFAM" id="SSF56059">
    <property type="entry name" value="Glutathione synthetase ATP-binding domain-like"/>
    <property type="match status" value="1"/>
</dbReference>
<keyword evidence="2" id="KW-1185">Reference proteome</keyword>
<proteinExistence type="predicted"/>
<gene>
    <name evidence="1" type="ORF">C8P63_104113</name>
</gene>
<dbReference type="RefSeq" id="WP_170109494.1">
    <property type="nucleotide sequence ID" value="NZ_QBKR01000004.1"/>
</dbReference>
<protein>
    <submittedName>
        <fullName evidence="1">YheC/D-like protein</fullName>
    </submittedName>
</protein>
<sequence>MSSVICRIQPSASGSQHAVGLSQLLMKEWGCQNGQSIKLRIGSKSMITRVIGLRRKKCVIVLSRSIAAQLNLPFFGETRAAYRNKELRLGPVLAILTTGFSGSGITPFGARSALFRNFLLASREERPFFYVFTPEMVDWTNQVVSGWFYRKDGSGTYRWMRRPAPLPDVVYERVPNRKAEAGTPVKNCKARLQAIGKTRIFNQGFFNKWQVHEALYNHPLTLESIPEAHRSPTVETIRDMLERYKMVYLKPSGGSLGLGISRITQSPDGGYYCRFRNGDQNILRKFRALSPLMKQMFGPQMKRLPSYIVQQGIRLIKYRGSPVDFRVHMHKDRMGMWKVVGLGAKGAGAGCVTTHGRTGGSLLSAQEVLAYCFPGQEKEMEHRIRETSIRICTALENRVGKPLGELGLDIGVDQNRRIWLFEVNAKPGRHIFKHPSLAESGRQSARCITEYCLKLAQF</sequence>
<evidence type="ECO:0000313" key="2">
    <source>
        <dbReference type="Proteomes" id="UP000244240"/>
    </source>
</evidence>